<evidence type="ECO:0000313" key="2">
    <source>
        <dbReference type="Proteomes" id="UP000544331"/>
    </source>
</evidence>
<sequence>MTTRKGTITVTDRLIIQTFPLNITKSKAKLSWVTVTDKTTTQRNSAVGNNTRPTGTRVNFSTVVNKTISTVGVTTTTTITATFTKVATVASPEAKIATITVTTPSLVNRTETVTKTERNRNTVTTRTYFTTTIGRRPGFTAIRDNMERISSELQETTTTVGFNAGLFSHALSVTCTDNIPTKKTVTTTSFKTQTQTPPKPSTLTSTVTVWTSINETQYPPGLATTVTTTVHPIHTAVINVTRTITVDGTVTLERQIPQKTHYQVCDRNGTNYLSWAPGSSQSDKRMINEFSRQDHEINPTEIKVDDAIACCNECMKRKYCRVSFWGRPPGAKREAPRSCYLYITIRREQCMDGAQPLYARYLADKQVLDPIIEPWFVFSNGPCGQLKFGGVKGDKWHKPMKHDGWDKWKVQEWEMEKWKNTDEEYI</sequence>
<keyword evidence="2" id="KW-1185">Reference proteome</keyword>
<organism evidence="1 2">
    <name type="scientific">Fusarium mundagurra</name>
    <dbReference type="NCBI Taxonomy" id="1567541"/>
    <lineage>
        <taxon>Eukaryota</taxon>
        <taxon>Fungi</taxon>
        <taxon>Dikarya</taxon>
        <taxon>Ascomycota</taxon>
        <taxon>Pezizomycotina</taxon>
        <taxon>Sordariomycetes</taxon>
        <taxon>Hypocreomycetidae</taxon>
        <taxon>Hypocreales</taxon>
        <taxon>Nectriaceae</taxon>
        <taxon>Fusarium</taxon>
        <taxon>Fusarium fujikuroi species complex</taxon>
    </lineage>
</organism>
<proteinExistence type="predicted"/>
<dbReference type="EMBL" id="JAAOAN010000179">
    <property type="protein sequence ID" value="KAF5717813.1"/>
    <property type="molecule type" value="Genomic_DNA"/>
</dbReference>
<gene>
    <name evidence="1" type="ORF">FMUND_5544</name>
</gene>
<protein>
    <submittedName>
        <fullName evidence="1">Fem-1 like B</fullName>
    </submittedName>
</protein>
<reference evidence="1 2" key="1">
    <citation type="submission" date="2020-05" db="EMBL/GenBank/DDBJ databases">
        <title>Identification and distribution of gene clusters putatively required for synthesis of sphingolipid metabolism inhibitors in phylogenetically diverse species of the filamentous fungus Fusarium.</title>
        <authorList>
            <person name="Kim H.-S."/>
            <person name="Busman M."/>
            <person name="Brown D.W."/>
            <person name="Divon H."/>
            <person name="Uhlig S."/>
            <person name="Proctor R.H."/>
        </authorList>
    </citation>
    <scope>NUCLEOTIDE SEQUENCE [LARGE SCALE GENOMIC DNA]</scope>
    <source>
        <strain evidence="1 2">NRRL 66235</strain>
    </source>
</reference>
<accession>A0A8H5YS47</accession>
<evidence type="ECO:0000313" key="1">
    <source>
        <dbReference type="EMBL" id="KAF5717813.1"/>
    </source>
</evidence>
<dbReference type="AlphaFoldDB" id="A0A8H5YS47"/>
<comment type="caution">
    <text evidence="1">The sequence shown here is derived from an EMBL/GenBank/DDBJ whole genome shotgun (WGS) entry which is preliminary data.</text>
</comment>
<name>A0A8H5YS47_9HYPO</name>
<dbReference type="OrthoDB" id="5105252at2759"/>
<dbReference type="Proteomes" id="UP000544331">
    <property type="component" value="Unassembled WGS sequence"/>
</dbReference>